<accession>K2BB55</accession>
<name>K2BB55_9BACT</name>
<dbReference type="AlphaFoldDB" id="K2BB55"/>
<proteinExistence type="predicted"/>
<evidence type="ECO:0000313" key="1">
    <source>
        <dbReference type="EMBL" id="EKD65988.1"/>
    </source>
</evidence>
<reference evidence="1" key="1">
    <citation type="journal article" date="2012" name="Science">
        <title>Fermentation, hydrogen, and sulfur metabolism in multiple uncultivated bacterial phyla.</title>
        <authorList>
            <person name="Wrighton K.C."/>
            <person name="Thomas B.C."/>
            <person name="Sharon I."/>
            <person name="Miller C.S."/>
            <person name="Castelle C.J."/>
            <person name="VerBerkmoes N.C."/>
            <person name="Wilkins M.J."/>
            <person name="Hettich R.L."/>
            <person name="Lipton M.S."/>
            <person name="Williams K.H."/>
            <person name="Long P.E."/>
            <person name="Banfield J.F."/>
        </authorList>
    </citation>
    <scope>NUCLEOTIDE SEQUENCE [LARGE SCALE GENOMIC DNA]</scope>
</reference>
<comment type="caution">
    <text evidence="1">The sequence shown here is derived from an EMBL/GenBank/DDBJ whole genome shotgun (WGS) entry which is preliminary data.</text>
</comment>
<protein>
    <submittedName>
        <fullName evidence="1">Uncharacterized protein</fullName>
    </submittedName>
</protein>
<gene>
    <name evidence="1" type="ORF">ACD_49C00070G0012</name>
</gene>
<dbReference type="EMBL" id="AMFJ01021656">
    <property type="protein sequence ID" value="EKD65988.1"/>
    <property type="molecule type" value="Genomic_DNA"/>
</dbReference>
<sequence>MGFSFKSLFWGNREKEVKKADLAKAKPVSKPVVDAQARVVDMYSRILPEVKKTPDIEIKKPEKRVIKFSPDLLKEHKLPVYNGDEEPLQFNPIDPRTCVREHLRVESNEIIDKHINVKTVNLSDPQIVSDDILSNISAGWLQIISSIPKEVWDKLSFDFFMWNDEFSLVWEVRSILTDPENNKRYWIQFIDPPKDQIRALNLIVWTAKLSKFTKENVSTSEIDLIS</sequence>
<organism evidence="1">
    <name type="scientific">uncultured bacterium</name>
    <name type="common">gcode 4</name>
    <dbReference type="NCBI Taxonomy" id="1234023"/>
    <lineage>
        <taxon>Bacteria</taxon>
        <taxon>environmental samples</taxon>
    </lineage>
</organism>